<sequence length="186" mass="18692">MVDSGRSRGGRRAPGGIRVRAGAAVGAVLLAVLAVGCGGGNSGKDDGASGEVVAASTSSTSPTPSVVLTVAPTTEAPTTAPPTTAPTTAPPTTTEAPEPVVTTTKPAPRPTTHRPVTPKPVTHKPVTHKPTVAPPPDSGDILAPSGNHYAAGQFCKKAHLGLTTHDAHGAVIKCERDGSYNRWTHV</sequence>
<evidence type="ECO:0000256" key="2">
    <source>
        <dbReference type="SAM" id="Phobius"/>
    </source>
</evidence>
<dbReference type="Proteomes" id="UP000199323">
    <property type="component" value="Unassembled WGS sequence"/>
</dbReference>
<name>A0A1I2JBR5_9ACTN</name>
<dbReference type="STRING" id="380248.SAMN05216251_11729"/>
<protein>
    <submittedName>
        <fullName evidence="3">Uncharacterized protein</fullName>
    </submittedName>
</protein>
<dbReference type="EMBL" id="FONG01000017">
    <property type="protein sequence ID" value="SFF51538.1"/>
    <property type="molecule type" value="Genomic_DNA"/>
</dbReference>
<reference evidence="3 4" key="1">
    <citation type="submission" date="2016-10" db="EMBL/GenBank/DDBJ databases">
        <authorList>
            <person name="de Groot N.N."/>
        </authorList>
    </citation>
    <scope>NUCLEOTIDE SEQUENCE [LARGE SCALE GENOMIC DNA]</scope>
    <source>
        <strain evidence="3 4">CGMCC 4.3510</strain>
    </source>
</reference>
<evidence type="ECO:0000313" key="3">
    <source>
        <dbReference type="EMBL" id="SFF51538.1"/>
    </source>
</evidence>
<dbReference type="AlphaFoldDB" id="A0A1I2JBR5"/>
<keyword evidence="2" id="KW-0812">Transmembrane</keyword>
<proteinExistence type="predicted"/>
<gene>
    <name evidence="3" type="ORF">SAMN05216251_11729</name>
</gene>
<accession>A0A1I2JBR5</accession>
<organism evidence="3 4">
    <name type="scientific">Actinacidiphila alni</name>
    <dbReference type="NCBI Taxonomy" id="380248"/>
    <lineage>
        <taxon>Bacteria</taxon>
        <taxon>Bacillati</taxon>
        <taxon>Actinomycetota</taxon>
        <taxon>Actinomycetes</taxon>
        <taxon>Kitasatosporales</taxon>
        <taxon>Streptomycetaceae</taxon>
        <taxon>Actinacidiphila</taxon>
    </lineage>
</organism>
<evidence type="ECO:0000256" key="1">
    <source>
        <dbReference type="SAM" id="MobiDB-lite"/>
    </source>
</evidence>
<keyword evidence="2" id="KW-1133">Transmembrane helix</keyword>
<feature type="compositionally biased region" description="Low complexity" evidence="1">
    <location>
        <begin position="85"/>
        <end position="106"/>
    </location>
</feature>
<evidence type="ECO:0000313" key="4">
    <source>
        <dbReference type="Proteomes" id="UP000199323"/>
    </source>
</evidence>
<feature type="region of interest" description="Disordered" evidence="1">
    <location>
        <begin position="41"/>
        <end position="137"/>
    </location>
</feature>
<keyword evidence="4" id="KW-1185">Reference proteome</keyword>
<keyword evidence="2" id="KW-0472">Membrane</keyword>
<feature type="compositionally biased region" description="Low complexity" evidence="1">
    <location>
        <begin position="49"/>
        <end position="78"/>
    </location>
</feature>
<feature type="transmembrane region" description="Helical" evidence="2">
    <location>
        <begin position="21"/>
        <end position="41"/>
    </location>
</feature>